<dbReference type="EMBL" id="CP107006">
    <property type="protein sequence ID" value="UYQ94475.1"/>
    <property type="molecule type" value="Genomic_DNA"/>
</dbReference>
<reference evidence="1" key="1">
    <citation type="submission" date="2022-10" db="EMBL/GenBank/DDBJ databases">
        <title>Chitinophaga sp. nov., isolated from soil.</title>
        <authorList>
            <person name="Jeon C.O."/>
        </authorList>
    </citation>
    <scope>NUCLEOTIDE SEQUENCE</scope>
    <source>
        <strain evidence="1">R8</strain>
    </source>
</reference>
<dbReference type="PROSITE" id="PS51257">
    <property type="entry name" value="PROKAR_LIPOPROTEIN"/>
    <property type="match status" value="1"/>
</dbReference>
<name>A0ABY6J478_9BACT</name>
<keyword evidence="2" id="KW-1185">Reference proteome</keyword>
<gene>
    <name evidence="1" type="ORF">MKQ68_05145</name>
</gene>
<proteinExistence type="predicted"/>
<dbReference type="RefSeq" id="WP_264282357.1">
    <property type="nucleotide sequence ID" value="NZ_CP107006.1"/>
</dbReference>
<evidence type="ECO:0000313" key="1">
    <source>
        <dbReference type="EMBL" id="UYQ94475.1"/>
    </source>
</evidence>
<evidence type="ECO:0000313" key="2">
    <source>
        <dbReference type="Proteomes" id="UP001162741"/>
    </source>
</evidence>
<sequence length="411" mass="45018">MKYIKQLIAALSIPVLLAGCEKINDALDAEKVGAYTVSVTASTEMSGVATEGLKVVFENFAEGFRLEAELGAGATPIKGLIPGMYSINVSGRVEGADGETYYLNGSKINYAIFKNNEQLEISVSGLKVSPLVFSEIFFAGTNPFYFRNQFYEIYNNSDKVIYLDGLCFANLMPSAVTTNMPTWPATDGNQYAYAERIWKIPGNGTEYPLQPGESFSIAQWAANHQLPQYSPASPINCFPAEFEFNMNNPNFPDQPAVDMTHVFYNASASKGTLPQYLVSVFGGAYVIFRVPAGETYDPVNNAELRTRNLANATATQQYAKIPIRYILDAVEAGNNQNSIANKRVPSVLDAGMTYVGATYNSQGVARKVGAVNADGTPIYTDTNNSTDDFERGVVPQFRRHGAKMPFWNHMN</sequence>
<dbReference type="Proteomes" id="UP001162741">
    <property type="component" value="Chromosome"/>
</dbReference>
<organism evidence="1 2">
    <name type="scientific">Chitinophaga horti</name>
    <dbReference type="NCBI Taxonomy" id="2920382"/>
    <lineage>
        <taxon>Bacteria</taxon>
        <taxon>Pseudomonadati</taxon>
        <taxon>Bacteroidota</taxon>
        <taxon>Chitinophagia</taxon>
        <taxon>Chitinophagales</taxon>
        <taxon>Chitinophagaceae</taxon>
        <taxon>Chitinophaga</taxon>
    </lineage>
</organism>
<protein>
    <submittedName>
        <fullName evidence="1">DUF4876 domain-containing protein</fullName>
    </submittedName>
</protein>
<accession>A0ABY6J478</accession>
<dbReference type="InterPro" id="IPR032627">
    <property type="entry name" value="DUF4876"/>
</dbReference>
<dbReference type="Pfam" id="PF16215">
    <property type="entry name" value="DUF4876"/>
    <property type="match status" value="1"/>
</dbReference>